<keyword evidence="7" id="KW-0539">Nucleus</keyword>
<dbReference type="GO" id="GO:0016567">
    <property type="term" value="P:protein ubiquitination"/>
    <property type="evidence" value="ECO:0007669"/>
    <property type="project" value="TreeGrafter"/>
</dbReference>
<dbReference type="InterPro" id="IPR018957">
    <property type="entry name" value="Znf_C3HC4_RING-type"/>
</dbReference>
<organism evidence="12 13">
    <name type="scientific">Asparagus officinalis</name>
    <name type="common">Garden asparagus</name>
    <dbReference type="NCBI Taxonomy" id="4686"/>
    <lineage>
        <taxon>Eukaryota</taxon>
        <taxon>Viridiplantae</taxon>
        <taxon>Streptophyta</taxon>
        <taxon>Embryophyta</taxon>
        <taxon>Tracheophyta</taxon>
        <taxon>Spermatophyta</taxon>
        <taxon>Magnoliopsida</taxon>
        <taxon>Liliopsida</taxon>
        <taxon>Asparagales</taxon>
        <taxon>Asparagaceae</taxon>
        <taxon>Asparagoideae</taxon>
        <taxon>Asparagus</taxon>
    </lineage>
</organism>
<evidence type="ECO:0000256" key="8">
    <source>
        <dbReference type="ARBA" id="ARBA00023306"/>
    </source>
</evidence>
<name>A0A5P1E754_ASPOF</name>
<evidence type="ECO:0000256" key="6">
    <source>
        <dbReference type="ARBA" id="ARBA00022833"/>
    </source>
</evidence>
<evidence type="ECO:0000256" key="4">
    <source>
        <dbReference type="ARBA" id="ARBA00022771"/>
    </source>
</evidence>
<dbReference type="InterPro" id="IPR040909">
    <property type="entry name" value="CHFR_Znf-CRD"/>
</dbReference>
<evidence type="ECO:0000313" key="12">
    <source>
        <dbReference type="EMBL" id="ONK58380.1"/>
    </source>
</evidence>
<gene>
    <name evidence="12" type="ORF">A4U43_C09F11660</name>
</gene>
<dbReference type="InterPro" id="IPR052256">
    <property type="entry name" value="E3_ubiquitin-ligase_CHFR"/>
</dbReference>
<dbReference type="GO" id="GO:0008270">
    <property type="term" value="F:zinc ion binding"/>
    <property type="evidence" value="ECO:0007669"/>
    <property type="project" value="UniProtKB-KW"/>
</dbReference>
<evidence type="ECO:0000256" key="3">
    <source>
        <dbReference type="ARBA" id="ARBA00022723"/>
    </source>
</evidence>
<dbReference type="PANTHER" id="PTHR16079">
    <property type="entry name" value="UBIQUITIN LIGASE PROTEIN CHFR"/>
    <property type="match status" value="1"/>
</dbReference>
<evidence type="ECO:0000256" key="2">
    <source>
        <dbReference type="ARBA" id="ARBA00022679"/>
    </source>
</evidence>
<dbReference type="GO" id="GO:0004842">
    <property type="term" value="F:ubiquitin-protein transferase activity"/>
    <property type="evidence" value="ECO:0007669"/>
    <property type="project" value="TreeGrafter"/>
</dbReference>
<evidence type="ECO:0000256" key="7">
    <source>
        <dbReference type="ARBA" id="ARBA00023242"/>
    </source>
</evidence>
<sequence length="466" mass="53006">MDLGQSSRSNDDNEDEIWAKLVPIDSRYQEIELRSQDTLICSEVRDSSNEKFTWCEISGNLDNDSARIRNLSSNKIIVDGTAVGEEVVDIKCGSKLTSGPCKKGFLSYTFEFLPSQRRERKSMKISLDVEHAKCSICLNIWHDVVTVAPCLHNFCNGCFSEWLRRSSTRSQDKQKSVVCPQCRAIIYSVGRNHFLHTLEEAILEKFSSLKHSDEEIAQLDTYALVKSNLVLGIEKKTSRKRPLSSSDEGSGADLPCPQCGIAIGGFRCGRVTTHLQCQGCGGLMPSRPDVGVPQHCLGCNRAFCGPYWHSQGVDPNEYDIICNQQTFRPISDRTISRLPDSIHQNNQYEKDVTDRCIQKMGKTLQAVISDWITKFDNQEIDRSRLQLFHAETITSRTHLCIDCYDKLVDFLLYWFRLTTPRSFLPPDASGRENCWYGYTCRTQHHNPDHAHKRNHVCRPTRGNPFP</sequence>
<keyword evidence="5" id="KW-0833">Ubl conjugation pathway</keyword>
<evidence type="ECO:0000256" key="10">
    <source>
        <dbReference type="SAM" id="MobiDB-lite"/>
    </source>
</evidence>
<keyword evidence="13" id="KW-1185">Reference proteome</keyword>
<keyword evidence="4 9" id="KW-0863">Zinc-finger</keyword>
<dbReference type="EMBL" id="CM007389">
    <property type="protein sequence ID" value="ONK58380.1"/>
    <property type="molecule type" value="Genomic_DNA"/>
</dbReference>
<feature type="region of interest" description="Disordered" evidence="10">
    <location>
        <begin position="447"/>
        <end position="466"/>
    </location>
</feature>
<protein>
    <recommendedName>
        <fullName evidence="11">RING-type domain-containing protein</fullName>
    </recommendedName>
</protein>
<feature type="domain" description="RING-type" evidence="11">
    <location>
        <begin position="134"/>
        <end position="183"/>
    </location>
</feature>
<evidence type="ECO:0000259" key="11">
    <source>
        <dbReference type="PROSITE" id="PS50089"/>
    </source>
</evidence>
<reference evidence="13" key="1">
    <citation type="journal article" date="2017" name="Nat. Commun.">
        <title>The asparagus genome sheds light on the origin and evolution of a young Y chromosome.</title>
        <authorList>
            <person name="Harkess A."/>
            <person name="Zhou J."/>
            <person name="Xu C."/>
            <person name="Bowers J.E."/>
            <person name="Van der Hulst R."/>
            <person name="Ayyampalayam S."/>
            <person name="Mercati F."/>
            <person name="Riccardi P."/>
            <person name="McKain M.R."/>
            <person name="Kakrana A."/>
            <person name="Tang H."/>
            <person name="Ray J."/>
            <person name="Groenendijk J."/>
            <person name="Arikit S."/>
            <person name="Mathioni S.M."/>
            <person name="Nakano M."/>
            <person name="Shan H."/>
            <person name="Telgmann-Rauber A."/>
            <person name="Kanno A."/>
            <person name="Yue Z."/>
            <person name="Chen H."/>
            <person name="Li W."/>
            <person name="Chen Y."/>
            <person name="Xu X."/>
            <person name="Zhang Y."/>
            <person name="Luo S."/>
            <person name="Chen H."/>
            <person name="Gao J."/>
            <person name="Mao Z."/>
            <person name="Pires J.C."/>
            <person name="Luo M."/>
            <person name="Kudrna D."/>
            <person name="Wing R.A."/>
            <person name="Meyers B.C."/>
            <person name="Yi K."/>
            <person name="Kong H."/>
            <person name="Lavrijsen P."/>
            <person name="Sunseri F."/>
            <person name="Falavigna A."/>
            <person name="Ye Y."/>
            <person name="Leebens-Mack J.H."/>
            <person name="Chen G."/>
        </authorList>
    </citation>
    <scope>NUCLEOTIDE SEQUENCE [LARGE SCALE GENOMIC DNA]</scope>
    <source>
        <strain evidence="13">cv. DH0086</strain>
    </source>
</reference>
<dbReference type="PROSITE" id="PS50089">
    <property type="entry name" value="ZF_RING_2"/>
    <property type="match status" value="1"/>
</dbReference>
<dbReference type="SUPFAM" id="SSF57850">
    <property type="entry name" value="RING/U-box"/>
    <property type="match status" value="1"/>
</dbReference>
<dbReference type="Pfam" id="PF17979">
    <property type="entry name" value="zf-CRD"/>
    <property type="match status" value="1"/>
</dbReference>
<keyword evidence="2" id="KW-0808">Transferase</keyword>
<keyword evidence="6" id="KW-0862">Zinc</keyword>
<dbReference type="Gramene" id="ONK58380">
    <property type="protein sequence ID" value="ONK58380"/>
    <property type="gene ID" value="A4U43_C09F11660"/>
</dbReference>
<evidence type="ECO:0000256" key="9">
    <source>
        <dbReference type="PROSITE-ProRule" id="PRU00175"/>
    </source>
</evidence>
<dbReference type="GO" id="GO:0005634">
    <property type="term" value="C:nucleus"/>
    <property type="evidence" value="ECO:0007669"/>
    <property type="project" value="UniProtKB-SubCell"/>
</dbReference>
<evidence type="ECO:0000256" key="5">
    <source>
        <dbReference type="ARBA" id="ARBA00022786"/>
    </source>
</evidence>
<keyword evidence="8" id="KW-0131">Cell cycle</keyword>
<dbReference type="InterPro" id="IPR013083">
    <property type="entry name" value="Znf_RING/FYVE/PHD"/>
</dbReference>
<keyword evidence="3" id="KW-0479">Metal-binding</keyword>
<evidence type="ECO:0000256" key="1">
    <source>
        <dbReference type="ARBA" id="ARBA00004123"/>
    </source>
</evidence>
<dbReference type="GO" id="GO:0006511">
    <property type="term" value="P:ubiquitin-dependent protein catabolic process"/>
    <property type="evidence" value="ECO:0007669"/>
    <property type="project" value="TreeGrafter"/>
</dbReference>
<accession>A0A5P1E754</accession>
<dbReference type="OrthoDB" id="1305878at2759"/>
<dbReference type="Proteomes" id="UP000243459">
    <property type="component" value="Chromosome 9"/>
</dbReference>
<dbReference type="SMART" id="SM00184">
    <property type="entry name" value="RING"/>
    <property type="match status" value="1"/>
</dbReference>
<proteinExistence type="predicted"/>
<dbReference type="Gene3D" id="3.30.40.140">
    <property type="match status" value="1"/>
</dbReference>
<dbReference type="InterPro" id="IPR001841">
    <property type="entry name" value="Znf_RING"/>
</dbReference>
<dbReference type="Gene3D" id="3.30.40.10">
    <property type="entry name" value="Zinc/RING finger domain, C3HC4 (zinc finger)"/>
    <property type="match status" value="1"/>
</dbReference>
<dbReference type="PANTHER" id="PTHR16079:SF4">
    <property type="entry name" value="E3 UBIQUITIN-PROTEIN LIGASE CHFR"/>
    <property type="match status" value="1"/>
</dbReference>
<comment type="subcellular location">
    <subcellularLocation>
        <location evidence="1">Nucleus</location>
    </subcellularLocation>
</comment>
<dbReference type="AlphaFoldDB" id="A0A5P1E754"/>
<evidence type="ECO:0000313" key="13">
    <source>
        <dbReference type="Proteomes" id="UP000243459"/>
    </source>
</evidence>
<dbReference type="Pfam" id="PF00097">
    <property type="entry name" value="zf-C3HC4"/>
    <property type="match status" value="1"/>
</dbReference>
<dbReference type="OMA" id="HNPICDQ"/>